<sequence>MTFNCDAGFTFPARYCAVLAYTPAVFFPGGHFCPKVLSERIRPGRCVLAASSQCFNSSLFMRIRSPLPTLSRSSLRAPGTRLRHPRSSLPDIFRPFPFRQPHPLPFLLFTPLAKSHRTRFPMRRVQMHHGRIIWDDAVHSPRGGGRAARAAAATPSYARCLRTPLLPTPCAPYFPTHLLRALLSAHLSGLTCVPAYISYFRYVHRALIMPRASYLTVLRAPYFTVHPALYFTVRRAPHLIVLWTPCTLLNHFRACPFMPDLFFFMFARKPNAFWTPVHLLPSYPGPLIDNLTMTMRSIDSISFR</sequence>
<evidence type="ECO:0000313" key="2">
    <source>
        <dbReference type="Proteomes" id="UP001221142"/>
    </source>
</evidence>
<name>A0AAD7B3V5_9AGAR</name>
<gene>
    <name evidence="1" type="ORF">FB45DRAFT_1038834</name>
</gene>
<organism evidence="1 2">
    <name type="scientific">Roridomyces roridus</name>
    <dbReference type="NCBI Taxonomy" id="1738132"/>
    <lineage>
        <taxon>Eukaryota</taxon>
        <taxon>Fungi</taxon>
        <taxon>Dikarya</taxon>
        <taxon>Basidiomycota</taxon>
        <taxon>Agaricomycotina</taxon>
        <taxon>Agaricomycetes</taxon>
        <taxon>Agaricomycetidae</taxon>
        <taxon>Agaricales</taxon>
        <taxon>Marasmiineae</taxon>
        <taxon>Mycenaceae</taxon>
        <taxon>Roridomyces</taxon>
    </lineage>
</organism>
<comment type="caution">
    <text evidence="1">The sequence shown here is derived from an EMBL/GenBank/DDBJ whole genome shotgun (WGS) entry which is preliminary data.</text>
</comment>
<keyword evidence="2" id="KW-1185">Reference proteome</keyword>
<protein>
    <submittedName>
        <fullName evidence="1">Uncharacterized protein</fullName>
    </submittedName>
</protein>
<reference evidence="1" key="1">
    <citation type="submission" date="2023-03" db="EMBL/GenBank/DDBJ databases">
        <title>Massive genome expansion in bonnet fungi (Mycena s.s.) driven by repeated elements and novel gene families across ecological guilds.</title>
        <authorList>
            <consortium name="Lawrence Berkeley National Laboratory"/>
            <person name="Harder C.B."/>
            <person name="Miyauchi S."/>
            <person name="Viragh M."/>
            <person name="Kuo A."/>
            <person name="Thoen E."/>
            <person name="Andreopoulos B."/>
            <person name="Lu D."/>
            <person name="Skrede I."/>
            <person name="Drula E."/>
            <person name="Henrissat B."/>
            <person name="Morin E."/>
            <person name="Kohler A."/>
            <person name="Barry K."/>
            <person name="LaButti K."/>
            <person name="Morin E."/>
            <person name="Salamov A."/>
            <person name="Lipzen A."/>
            <person name="Mereny Z."/>
            <person name="Hegedus B."/>
            <person name="Baldrian P."/>
            <person name="Stursova M."/>
            <person name="Weitz H."/>
            <person name="Taylor A."/>
            <person name="Grigoriev I.V."/>
            <person name="Nagy L.G."/>
            <person name="Martin F."/>
            <person name="Kauserud H."/>
        </authorList>
    </citation>
    <scope>NUCLEOTIDE SEQUENCE</scope>
    <source>
        <strain evidence="1">9284</strain>
    </source>
</reference>
<accession>A0AAD7B3V5</accession>
<evidence type="ECO:0000313" key="1">
    <source>
        <dbReference type="EMBL" id="KAJ7609391.1"/>
    </source>
</evidence>
<dbReference type="AlphaFoldDB" id="A0AAD7B3V5"/>
<dbReference type="EMBL" id="JARKIF010000040">
    <property type="protein sequence ID" value="KAJ7609391.1"/>
    <property type="molecule type" value="Genomic_DNA"/>
</dbReference>
<proteinExistence type="predicted"/>
<dbReference type="Proteomes" id="UP001221142">
    <property type="component" value="Unassembled WGS sequence"/>
</dbReference>